<dbReference type="Pfam" id="PF13843">
    <property type="entry name" value="DDE_Tnp_1_7"/>
    <property type="match status" value="1"/>
</dbReference>
<sequence length="107" mass="12405">MLCEYQITTPIIEYFMAYLDECFLEDLTNCYNIRSVIRTGQSIIASKEEMMTFIGCSALLSCSGYPRIKTVWGRSSWILNIVDNISRDRFLKTRNNLKDLNDNDGWG</sequence>
<gene>
    <name evidence="2" type="primary">PGBD3_57</name>
    <name evidence="2" type="ORF">TNCT_500941</name>
</gene>
<proteinExistence type="predicted"/>
<dbReference type="InterPro" id="IPR029526">
    <property type="entry name" value="PGBD"/>
</dbReference>
<accession>A0A8X6HH98</accession>
<dbReference type="AlphaFoldDB" id="A0A8X6HH98"/>
<dbReference type="EMBL" id="BMAO01008462">
    <property type="protein sequence ID" value="GFR23609.1"/>
    <property type="molecule type" value="Genomic_DNA"/>
</dbReference>
<evidence type="ECO:0000313" key="3">
    <source>
        <dbReference type="Proteomes" id="UP000887116"/>
    </source>
</evidence>
<dbReference type="OrthoDB" id="6495616at2759"/>
<reference evidence="2" key="1">
    <citation type="submission" date="2020-07" db="EMBL/GenBank/DDBJ databases">
        <title>Multicomponent nature underlies the extraordinary mechanical properties of spider dragline silk.</title>
        <authorList>
            <person name="Kono N."/>
            <person name="Nakamura H."/>
            <person name="Mori M."/>
            <person name="Yoshida Y."/>
            <person name="Ohtoshi R."/>
            <person name="Malay A.D."/>
            <person name="Moran D.A.P."/>
            <person name="Tomita M."/>
            <person name="Numata K."/>
            <person name="Arakawa K."/>
        </authorList>
    </citation>
    <scope>NUCLEOTIDE SEQUENCE</scope>
</reference>
<dbReference type="PANTHER" id="PTHR47272:SF1">
    <property type="entry name" value="PIGGYBAC TRANSPOSABLE ELEMENT-DERIVED PROTEIN 3-LIKE"/>
    <property type="match status" value="1"/>
</dbReference>
<protein>
    <submittedName>
        <fullName evidence="2">PiggyBac transposable element-derived protein 3</fullName>
    </submittedName>
</protein>
<evidence type="ECO:0000313" key="2">
    <source>
        <dbReference type="EMBL" id="GFR23609.1"/>
    </source>
</evidence>
<evidence type="ECO:0000259" key="1">
    <source>
        <dbReference type="Pfam" id="PF13843"/>
    </source>
</evidence>
<dbReference type="PANTHER" id="PTHR47272">
    <property type="entry name" value="DDE_TNP_1_7 DOMAIN-CONTAINING PROTEIN"/>
    <property type="match status" value="1"/>
</dbReference>
<organism evidence="2 3">
    <name type="scientific">Trichonephila clavata</name>
    <name type="common">Joro spider</name>
    <name type="synonym">Nephila clavata</name>
    <dbReference type="NCBI Taxonomy" id="2740835"/>
    <lineage>
        <taxon>Eukaryota</taxon>
        <taxon>Metazoa</taxon>
        <taxon>Ecdysozoa</taxon>
        <taxon>Arthropoda</taxon>
        <taxon>Chelicerata</taxon>
        <taxon>Arachnida</taxon>
        <taxon>Araneae</taxon>
        <taxon>Araneomorphae</taxon>
        <taxon>Entelegynae</taxon>
        <taxon>Araneoidea</taxon>
        <taxon>Nephilidae</taxon>
        <taxon>Trichonephila</taxon>
    </lineage>
</organism>
<keyword evidence="3" id="KW-1185">Reference proteome</keyword>
<comment type="caution">
    <text evidence="2">The sequence shown here is derived from an EMBL/GenBank/DDBJ whole genome shotgun (WGS) entry which is preliminary data.</text>
</comment>
<name>A0A8X6HH98_TRICU</name>
<feature type="domain" description="PiggyBac transposable element-derived protein" evidence="1">
    <location>
        <begin position="13"/>
        <end position="97"/>
    </location>
</feature>
<dbReference type="Proteomes" id="UP000887116">
    <property type="component" value="Unassembled WGS sequence"/>
</dbReference>